<evidence type="ECO:0000256" key="2">
    <source>
        <dbReference type="ARBA" id="ARBA00008610"/>
    </source>
</evidence>
<name>A0A9D2AV40_9FIRM</name>
<dbReference type="PANTHER" id="PTHR34296:SF2">
    <property type="entry name" value="ABC TRANSPORTER GUANOSINE-BINDING PROTEIN NUPN"/>
    <property type="match status" value="1"/>
</dbReference>
<gene>
    <name evidence="10" type="ORF">IAA28_01100</name>
</gene>
<dbReference type="PROSITE" id="PS51257">
    <property type="entry name" value="PROKAR_LIPOPROTEIN"/>
    <property type="match status" value="1"/>
</dbReference>
<feature type="compositionally biased region" description="Acidic residues" evidence="7">
    <location>
        <begin position="41"/>
        <end position="50"/>
    </location>
</feature>
<comment type="subcellular location">
    <subcellularLocation>
        <location evidence="1">Cell membrane</location>
        <topology evidence="1">Lipid-anchor</topology>
    </subcellularLocation>
</comment>
<dbReference type="Pfam" id="PF02608">
    <property type="entry name" value="Bmp"/>
    <property type="match status" value="1"/>
</dbReference>
<keyword evidence="5" id="KW-0472">Membrane</keyword>
<reference evidence="10" key="1">
    <citation type="journal article" date="2021" name="PeerJ">
        <title>Extensive microbial diversity within the chicken gut microbiome revealed by metagenomics and culture.</title>
        <authorList>
            <person name="Gilroy R."/>
            <person name="Ravi A."/>
            <person name="Getino M."/>
            <person name="Pursley I."/>
            <person name="Horton D.L."/>
            <person name="Alikhan N.F."/>
            <person name="Baker D."/>
            <person name="Gharbi K."/>
            <person name="Hall N."/>
            <person name="Watson M."/>
            <person name="Adriaenssens E.M."/>
            <person name="Foster-Nyarko E."/>
            <person name="Jarju S."/>
            <person name="Secka A."/>
            <person name="Antonio M."/>
            <person name="Oren A."/>
            <person name="Chaudhuri R.R."/>
            <person name="La Ragione R."/>
            <person name="Hildebrand F."/>
            <person name="Pallen M.J."/>
        </authorList>
    </citation>
    <scope>NUCLEOTIDE SEQUENCE</scope>
    <source>
        <strain evidence="10">ChiGjej4B4-12881</strain>
    </source>
</reference>
<evidence type="ECO:0000256" key="5">
    <source>
        <dbReference type="ARBA" id="ARBA00023136"/>
    </source>
</evidence>
<feature type="signal peptide" evidence="8">
    <location>
        <begin position="1"/>
        <end position="20"/>
    </location>
</feature>
<dbReference type="SUPFAM" id="SSF53822">
    <property type="entry name" value="Periplasmic binding protein-like I"/>
    <property type="match status" value="1"/>
</dbReference>
<comment type="caution">
    <text evidence="10">The sequence shown here is derived from an EMBL/GenBank/DDBJ whole genome shotgun (WGS) entry which is preliminary data.</text>
</comment>
<evidence type="ECO:0000256" key="1">
    <source>
        <dbReference type="ARBA" id="ARBA00004193"/>
    </source>
</evidence>
<organism evidence="10 11">
    <name type="scientific">Candidatus Lachnoclostridium stercoripullorum</name>
    <dbReference type="NCBI Taxonomy" id="2838635"/>
    <lineage>
        <taxon>Bacteria</taxon>
        <taxon>Bacillati</taxon>
        <taxon>Bacillota</taxon>
        <taxon>Clostridia</taxon>
        <taxon>Lachnospirales</taxon>
        <taxon>Lachnospiraceae</taxon>
    </lineage>
</organism>
<dbReference type="AlphaFoldDB" id="A0A9D2AV40"/>
<feature type="region of interest" description="Disordered" evidence="7">
    <location>
        <begin position="27"/>
        <end position="50"/>
    </location>
</feature>
<feature type="chain" id="PRO_5038473821" evidence="8">
    <location>
        <begin position="21"/>
        <end position="381"/>
    </location>
</feature>
<feature type="compositionally biased region" description="Low complexity" evidence="7">
    <location>
        <begin position="31"/>
        <end position="40"/>
    </location>
</feature>
<sequence>MKLRKLMALTMAGVMALSLAACGGGGETAETEAGGAATEAEGGEEAGGEATDETKRIAYVVGSLGDKSFNDSGEAGMEQLREMGWDCRTIEAGDETQADTWEDIMLDAIDEGYHYIVTSSTYRDIVMTLADEYPETQFVVFDDSMDESEIPENVAFIFYAQNEGSYMVGQLAAGMTESGVVAVNVGMDNPVISDFVTGFINGVQDYDPNVKVVKATVGSWTDPAKMKELCLAQARDQNADVFYQVAGGSGTGLFEACVETGTWAIGVDSDQYAYYKDSENPELADVILTSMLKNVGDSLVNFFGSVEEGADVWGKVNHLGLTDNAVGYVDNEFFQENVPQEVRDKMAESKEKIAAGEIDVKSYYDFTDESEYQALLDSVAP</sequence>
<proteinExistence type="inferred from homology"/>
<dbReference type="InterPro" id="IPR028082">
    <property type="entry name" value="Peripla_BP_I"/>
</dbReference>
<dbReference type="Gene3D" id="3.40.50.2300">
    <property type="match status" value="2"/>
</dbReference>
<evidence type="ECO:0000313" key="10">
    <source>
        <dbReference type="EMBL" id="HIX51382.1"/>
    </source>
</evidence>
<protein>
    <submittedName>
        <fullName evidence="10">BMP family ABC transporter substrate-binding protein</fullName>
    </submittedName>
</protein>
<feature type="domain" description="ABC transporter substrate-binding protein PnrA-like" evidence="9">
    <location>
        <begin position="59"/>
        <end position="358"/>
    </location>
</feature>
<evidence type="ECO:0000259" key="9">
    <source>
        <dbReference type="Pfam" id="PF02608"/>
    </source>
</evidence>
<evidence type="ECO:0000256" key="3">
    <source>
        <dbReference type="ARBA" id="ARBA00022475"/>
    </source>
</evidence>
<keyword evidence="6" id="KW-0449">Lipoprotein</keyword>
<reference evidence="10" key="2">
    <citation type="submission" date="2021-04" db="EMBL/GenBank/DDBJ databases">
        <authorList>
            <person name="Gilroy R."/>
        </authorList>
    </citation>
    <scope>NUCLEOTIDE SEQUENCE</scope>
    <source>
        <strain evidence="10">ChiGjej4B4-12881</strain>
    </source>
</reference>
<dbReference type="InterPro" id="IPR003760">
    <property type="entry name" value="PnrA-like"/>
</dbReference>
<dbReference type="EMBL" id="DXEU01000022">
    <property type="protein sequence ID" value="HIX51382.1"/>
    <property type="molecule type" value="Genomic_DNA"/>
</dbReference>
<dbReference type="CDD" id="cd19964">
    <property type="entry name" value="PBP1_BMP-like"/>
    <property type="match status" value="1"/>
</dbReference>
<evidence type="ECO:0000256" key="4">
    <source>
        <dbReference type="ARBA" id="ARBA00022729"/>
    </source>
</evidence>
<dbReference type="Proteomes" id="UP000886780">
    <property type="component" value="Unassembled WGS sequence"/>
</dbReference>
<keyword evidence="4 8" id="KW-0732">Signal</keyword>
<accession>A0A9D2AV40</accession>
<dbReference type="GO" id="GO:0005886">
    <property type="term" value="C:plasma membrane"/>
    <property type="evidence" value="ECO:0007669"/>
    <property type="project" value="UniProtKB-SubCell"/>
</dbReference>
<evidence type="ECO:0000256" key="6">
    <source>
        <dbReference type="ARBA" id="ARBA00023288"/>
    </source>
</evidence>
<evidence type="ECO:0000313" key="11">
    <source>
        <dbReference type="Proteomes" id="UP000886780"/>
    </source>
</evidence>
<evidence type="ECO:0000256" key="8">
    <source>
        <dbReference type="SAM" id="SignalP"/>
    </source>
</evidence>
<comment type="similarity">
    <text evidence="2">Belongs to the BMP lipoprotein family.</text>
</comment>
<evidence type="ECO:0000256" key="7">
    <source>
        <dbReference type="SAM" id="MobiDB-lite"/>
    </source>
</evidence>
<dbReference type="InterPro" id="IPR050957">
    <property type="entry name" value="BMP_lipoprotein"/>
</dbReference>
<keyword evidence="3" id="KW-1003">Cell membrane</keyword>
<dbReference type="PANTHER" id="PTHR34296">
    <property type="entry name" value="TRANSCRIPTIONAL ACTIVATOR PROTEIN MED"/>
    <property type="match status" value="1"/>
</dbReference>